<proteinExistence type="predicted"/>
<keyword evidence="1" id="KW-0812">Transmembrane</keyword>
<accession>A0A4P6Q680</accession>
<dbReference type="Gene3D" id="3.40.50.2000">
    <property type="entry name" value="Glycogen Phosphorylase B"/>
    <property type="match status" value="1"/>
</dbReference>
<evidence type="ECO:0000313" key="2">
    <source>
        <dbReference type="EMBL" id="QBI55820.1"/>
    </source>
</evidence>
<keyword evidence="3" id="KW-1185">Reference proteome</keyword>
<evidence type="ECO:0000313" key="3">
    <source>
        <dbReference type="Proteomes" id="UP000292235"/>
    </source>
</evidence>
<sequence>MPHPIVRHNTKQQCQYVLLCHDGGMPSAPVLFVASSGGHLAQLWSLRPWWIRRRRIWVTFPTADALQLLDGEDVRPAHHPTTRNLPNLLRNTVLAVRTLARTRPAAVVSTGAGVALPFFVLAWLLRIPTVYIEVYDRIDSAPLTTRLCRPFTRLHLTQWDEQRVFLPTAITVGPLL</sequence>
<dbReference type="EC" id="2.4.1.227" evidence="2"/>
<protein>
    <submittedName>
        <fullName evidence="2">UDP-N-acetylglucosamine--N-acetylmuramyl-(Pentapeptide) pyrophosphoryl-undecaprenol N-acetylglucosamine transferase</fullName>
        <ecNumber evidence="2">2.4.1.227</ecNumber>
    </submittedName>
</protein>
<keyword evidence="1" id="KW-1133">Transmembrane helix</keyword>
<organism evidence="2 3">
    <name type="scientific">Streptomonospora litoralis</name>
    <dbReference type="NCBI Taxonomy" id="2498135"/>
    <lineage>
        <taxon>Bacteria</taxon>
        <taxon>Bacillati</taxon>
        <taxon>Actinomycetota</taxon>
        <taxon>Actinomycetes</taxon>
        <taxon>Streptosporangiales</taxon>
        <taxon>Nocardiopsidaceae</taxon>
        <taxon>Streptomonospora</taxon>
    </lineage>
</organism>
<dbReference type="SUPFAM" id="SSF53756">
    <property type="entry name" value="UDP-Glycosyltransferase/glycogen phosphorylase"/>
    <property type="match status" value="1"/>
</dbReference>
<dbReference type="KEGG" id="strr:EKD16_20290"/>
<dbReference type="Proteomes" id="UP000292235">
    <property type="component" value="Chromosome"/>
</dbReference>
<keyword evidence="2" id="KW-0328">Glycosyltransferase</keyword>
<reference evidence="2 3" key="1">
    <citation type="submission" date="2019-02" db="EMBL/GenBank/DDBJ databases">
        <authorList>
            <person name="Khodamoradi S."/>
            <person name="Hahnke R.L."/>
            <person name="Kaempfer P."/>
            <person name="Schumann P."/>
            <person name="Rohde M."/>
            <person name="Steinert M."/>
            <person name="Luzhetskyy A."/>
            <person name="Wink J."/>
            <person name="Ruckert C."/>
        </authorList>
    </citation>
    <scope>NUCLEOTIDE SEQUENCE [LARGE SCALE GENOMIC DNA]</scope>
    <source>
        <strain evidence="2 3">M2</strain>
    </source>
</reference>
<dbReference type="GO" id="GO:0016757">
    <property type="term" value="F:glycosyltransferase activity"/>
    <property type="evidence" value="ECO:0007669"/>
    <property type="project" value="UniProtKB-KW"/>
</dbReference>
<gene>
    <name evidence="2" type="primary">murG3</name>
    <name evidence="2" type="ORF">EKD16_20290</name>
</gene>
<name>A0A4P6Q680_9ACTN</name>
<feature type="transmembrane region" description="Helical" evidence="1">
    <location>
        <begin position="105"/>
        <end position="125"/>
    </location>
</feature>
<dbReference type="AlphaFoldDB" id="A0A4P6Q680"/>
<dbReference type="EMBL" id="CP036455">
    <property type="protein sequence ID" value="QBI55820.1"/>
    <property type="molecule type" value="Genomic_DNA"/>
</dbReference>
<keyword evidence="2" id="KW-0808">Transferase</keyword>
<keyword evidence="1" id="KW-0472">Membrane</keyword>
<evidence type="ECO:0000256" key="1">
    <source>
        <dbReference type="SAM" id="Phobius"/>
    </source>
</evidence>